<keyword evidence="2" id="KW-0413">Isomerase</keyword>
<feature type="non-terminal residue" evidence="3">
    <location>
        <position position="1"/>
    </location>
</feature>
<gene>
    <name evidence="3" type="ORF">S03H2_45261</name>
</gene>
<dbReference type="Gene3D" id="3.10.310.10">
    <property type="entry name" value="Diaminopimelate Epimerase, Chain A, domain 1"/>
    <property type="match status" value="1"/>
</dbReference>
<evidence type="ECO:0000313" key="3">
    <source>
        <dbReference type="EMBL" id="GAH69614.1"/>
    </source>
</evidence>
<evidence type="ECO:0000256" key="1">
    <source>
        <dbReference type="ARBA" id="ARBA00008270"/>
    </source>
</evidence>
<dbReference type="GO" id="GO:0005737">
    <property type="term" value="C:cytoplasm"/>
    <property type="evidence" value="ECO:0007669"/>
    <property type="project" value="TreeGrafter"/>
</dbReference>
<protein>
    <recommendedName>
        <fullName evidence="4">Isomerase</fullName>
    </recommendedName>
</protein>
<accession>X1IU32</accession>
<dbReference type="AlphaFoldDB" id="X1IU32"/>
<reference evidence="3" key="1">
    <citation type="journal article" date="2014" name="Front. Microbiol.">
        <title>High frequency of phylogenetically diverse reductive dehalogenase-homologous genes in deep subseafloor sedimentary metagenomes.</title>
        <authorList>
            <person name="Kawai M."/>
            <person name="Futagami T."/>
            <person name="Toyoda A."/>
            <person name="Takaki Y."/>
            <person name="Nishi S."/>
            <person name="Hori S."/>
            <person name="Arai W."/>
            <person name="Tsubouchi T."/>
            <person name="Morono Y."/>
            <person name="Uchiyama I."/>
            <person name="Ito T."/>
            <person name="Fujiyama A."/>
            <person name="Inagaki F."/>
            <person name="Takami H."/>
        </authorList>
    </citation>
    <scope>NUCLEOTIDE SEQUENCE</scope>
    <source>
        <strain evidence="3">Expedition CK06-06</strain>
    </source>
</reference>
<sequence length="104" mass="11336">DLHPDMGMLRKLDLRGVVVTAKGSNVDFVSRFFAPKFGVDEDPVTGSAHCALTPYWAGRLNKKNLHAHQVSQRGGELFCKDCGDRVSISGRAVTFMEGSITVLT</sequence>
<dbReference type="GO" id="GO:0016853">
    <property type="term" value="F:isomerase activity"/>
    <property type="evidence" value="ECO:0007669"/>
    <property type="project" value="UniProtKB-KW"/>
</dbReference>
<proteinExistence type="inferred from homology"/>
<dbReference type="SUPFAM" id="SSF54506">
    <property type="entry name" value="Diaminopimelate epimerase-like"/>
    <property type="match status" value="1"/>
</dbReference>
<dbReference type="Pfam" id="PF02567">
    <property type="entry name" value="PhzC-PhzF"/>
    <property type="match status" value="1"/>
</dbReference>
<dbReference type="InterPro" id="IPR003719">
    <property type="entry name" value="Phenazine_PhzF-like"/>
</dbReference>
<dbReference type="PANTHER" id="PTHR13774">
    <property type="entry name" value="PHENAZINE BIOSYNTHESIS PROTEIN"/>
    <property type="match status" value="1"/>
</dbReference>
<evidence type="ECO:0000256" key="2">
    <source>
        <dbReference type="ARBA" id="ARBA00023235"/>
    </source>
</evidence>
<organism evidence="3">
    <name type="scientific">marine sediment metagenome</name>
    <dbReference type="NCBI Taxonomy" id="412755"/>
    <lineage>
        <taxon>unclassified sequences</taxon>
        <taxon>metagenomes</taxon>
        <taxon>ecological metagenomes</taxon>
    </lineage>
</organism>
<name>X1IU32_9ZZZZ</name>
<dbReference type="EMBL" id="BARU01028353">
    <property type="protein sequence ID" value="GAH69614.1"/>
    <property type="molecule type" value="Genomic_DNA"/>
</dbReference>
<comment type="caution">
    <text evidence="3">The sequence shown here is derived from an EMBL/GenBank/DDBJ whole genome shotgun (WGS) entry which is preliminary data.</text>
</comment>
<dbReference type="PANTHER" id="PTHR13774:SF17">
    <property type="entry name" value="PHENAZINE BIOSYNTHESIS-LIKE DOMAIN-CONTAINING PROTEIN"/>
    <property type="match status" value="1"/>
</dbReference>
<comment type="similarity">
    <text evidence="1">Belongs to the PhzF family.</text>
</comment>
<evidence type="ECO:0008006" key="4">
    <source>
        <dbReference type="Google" id="ProtNLM"/>
    </source>
</evidence>